<accession>A0A1D6FVF5</accession>
<gene>
    <name evidence="3" type="ORF">ZEAMMB73_Zm00001d010991</name>
</gene>
<feature type="region of interest" description="Disordered" evidence="1">
    <location>
        <begin position="154"/>
        <end position="179"/>
    </location>
</feature>
<feature type="compositionally biased region" description="Basic and acidic residues" evidence="1">
    <location>
        <begin position="1152"/>
        <end position="1161"/>
    </location>
</feature>
<dbReference type="IntAct" id="A0A1D6FVF5">
    <property type="interactions" value="1"/>
</dbReference>
<feature type="compositionally biased region" description="Acidic residues" evidence="1">
    <location>
        <begin position="1201"/>
        <end position="1213"/>
    </location>
</feature>
<protein>
    <recommendedName>
        <fullName evidence="2">Helitron helicase-like domain-containing protein</fullName>
    </recommendedName>
</protein>
<reference evidence="3" key="1">
    <citation type="submission" date="2015-12" db="EMBL/GenBank/DDBJ databases">
        <title>Update maize B73 reference genome by single molecule sequencing technologies.</title>
        <authorList>
            <consortium name="Maize Genome Sequencing Project"/>
            <person name="Ware D."/>
        </authorList>
    </citation>
    <scope>NUCLEOTIDE SEQUENCE</scope>
    <source>
        <tissue evidence="3">Seedling</tissue>
    </source>
</reference>
<feature type="region of interest" description="Disordered" evidence="1">
    <location>
        <begin position="1151"/>
        <end position="1221"/>
    </location>
</feature>
<dbReference type="AlphaFoldDB" id="A0A1D6FVF5"/>
<dbReference type="InParanoid" id="A0A1D6FVF5"/>
<evidence type="ECO:0000256" key="1">
    <source>
        <dbReference type="SAM" id="MobiDB-lite"/>
    </source>
</evidence>
<dbReference type="Pfam" id="PF14214">
    <property type="entry name" value="Helitron_like_N"/>
    <property type="match status" value="1"/>
</dbReference>
<dbReference type="ExpressionAtlas" id="A0A1D6FVF5">
    <property type="expression patterns" value="baseline"/>
</dbReference>
<feature type="domain" description="Helitron helicase-like" evidence="2">
    <location>
        <begin position="818"/>
        <end position="999"/>
    </location>
</feature>
<dbReference type="PANTHER" id="PTHR45786:SF68">
    <property type="entry name" value="OS02G0701800 PROTEIN"/>
    <property type="match status" value="1"/>
</dbReference>
<name>A0A1D6FVF5_MAIZE</name>
<dbReference type="InterPro" id="IPR025476">
    <property type="entry name" value="Helitron_helicase-like"/>
</dbReference>
<feature type="region of interest" description="Disordered" evidence="1">
    <location>
        <begin position="467"/>
        <end position="494"/>
    </location>
</feature>
<evidence type="ECO:0000313" key="3">
    <source>
        <dbReference type="EMBL" id="AQK95424.1"/>
    </source>
</evidence>
<evidence type="ECO:0000259" key="2">
    <source>
        <dbReference type="Pfam" id="PF14214"/>
    </source>
</evidence>
<dbReference type="EMBL" id="CM000784">
    <property type="protein sequence ID" value="AQK95424.1"/>
    <property type="molecule type" value="Genomic_DNA"/>
</dbReference>
<dbReference type="PANTHER" id="PTHR45786">
    <property type="entry name" value="DNA BINDING PROTEIN-LIKE"/>
    <property type="match status" value="1"/>
</dbReference>
<organism evidence="3">
    <name type="scientific">Zea mays</name>
    <name type="common">Maize</name>
    <dbReference type="NCBI Taxonomy" id="4577"/>
    <lineage>
        <taxon>Eukaryota</taxon>
        <taxon>Viridiplantae</taxon>
        <taxon>Streptophyta</taxon>
        <taxon>Embryophyta</taxon>
        <taxon>Tracheophyta</taxon>
        <taxon>Spermatophyta</taxon>
        <taxon>Magnoliopsida</taxon>
        <taxon>Liliopsida</taxon>
        <taxon>Poales</taxon>
        <taxon>Poaceae</taxon>
        <taxon>PACMAD clade</taxon>
        <taxon>Panicoideae</taxon>
        <taxon>Andropogonodae</taxon>
        <taxon>Andropogoneae</taxon>
        <taxon>Tripsacinae</taxon>
        <taxon>Zea</taxon>
    </lineage>
</organism>
<sequence>MAFPQTEFPHHFQLRNLNTVPQNHQTLSLSAPSDQHDSSFSVSSLSPICRVAVFVIFYMVLSTEPSSTAFASSFKEDLLELLIDCLLRGFFMENGEPIETDQMEHNDGRTPLTNISNTITIADENGSKSLGPIVDAKERKRQRERERYAVMTVEQKNKKSRKRREVSQRNKGPPIQPEVYDHLGSVSLSDGCSTIDFTNFATQDGNENVNANQDDDSDWLHRNETFKADDVFTTRDLLTPGGVQETVGNTPNHNLERAAYFRERYKNLTPTEREFRRERVRLYNNTPKRKGSKIEYIRKRRALLADTLSQESIATESPTYTPEVVHPATNAIEPDGSTVTPCDSVIPEIASNPFLPASTHTEDADSLHMSTRPLRHKQHVPHGERQAILARRNRQFEASISRNKATVTEDTMGDAGEGDDRTQPHMTAKINNNALPLLACSPTKRVFPSVQCRNQCHDAIVATNESASMTEQGSGVDHTQSKPRVISNVDDDDGVVFEDDADENEGYLFAGQYEDTDEDIEVDVSQDESTATDVSDPYDKVYNNIPEETHMPKTVPNCGYCTTKKFEYETPGFCCRGGKVELAPLETLPQLKRLWDSADSDARHFRDNIRFFNGHFSFTSLYCCLDSMTTNGWWAEHKHLELYIYDDDPTLEHRYRKYREEHQQKDKEVIRQIVDILRGNPYSEHLRTMGHVENLYDYRITLNLDQTLNQKTYNTPLTSEVAAVSIEGSEGRGQFSKSVMLHGKDSSSHCIRSYHGCYDALSYPLFFPRGELGWHTNIPKVGVSMDEVDAYRATHRASNANDEDAESPSHLCVSVRDYYCYKFQIRPGVFNPILHGKRLFKQSAVDTYIKIENSRLDYIRKNQDRLRADLYQGLVDSMLDGDIRGEKVGKRTVLSTSFIGGPRDMRRRYMDAMALVRKFGKPDIFLTMTCNPNWDEIRRELLPRQTPQDRPDLVVRVFHAKLQELKHRLTKQDILGKVRAYVYVMEFQKRGLPHAHFLLIMQRKYKLTCPEQYDLLISAEIPSNKYPELRKMVIKHMMHGPCGSLNPNCPCTKGPQARATALESREVIAVEALKQAKDEHVQKLMEAYLVTHNQRRALRIQEPAPSNPVQPIRAEDPQILEGHPVPIRGEKKAWEPTEGAIVLEGIPVSPKAMDKQEHPESSQDPPPELLEPLTMKKIPAPSLEVKEEAASTPPAPPPSEELQEPVPLEEEFDPVLPSQSLPEEVINISSLLTHPGDVSD</sequence>
<dbReference type="STRING" id="4577.A0A1D6FVF5"/>
<proteinExistence type="predicted"/>